<dbReference type="CDD" id="cd02024">
    <property type="entry name" value="NRK1"/>
    <property type="match status" value="1"/>
</dbReference>
<name>A0A2J6TNW9_9HELO</name>
<protein>
    <submittedName>
        <fullName evidence="1">P-loop containing nucleoside triphosphate hydrolase protein</fullName>
    </submittedName>
</protein>
<gene>
    <name evidence="1" type="ORF">K444DRAFT_582156</name>
</gene>
<dbReference type="InterPro" id="IPR027417">
    <property type="entry name" value="P-loop_NTPase"/>
</dbReference>
<dbReference type="RefSeq" id="XP_024741619.1">
    <property type="nucleotide sequence ID" value="XM_024877778.1"/>
</dbReference>
<dbReference type="InParanoid" id="A0A2J6TNW9"/>
<dbReference type="AlphaFoldDB" id="A0A2J6TNW9"/>
<dbReference type="Gene3D" id="3.40.50.300">
    <property type="entry name" value="P-loop containing nucleotide triphosphate hydrolases"/>
    <property type="match status" value="1"/>
</dbReference>
<reference evidence="1 2" key="1">
    <citation type="submission" date="2016-04" db="EMBL/GenBank/DDBJ databases">
        <title>A degradative enzymes factory behind the ericoid mycorrhizal symbiosis.</title>
        <authorList>
            <consortium name="DOE Joint Genome Institute"/>
            <person name="Martino E."/>
            <person name="Morin E."/>
            <person name="Grelet G."/>
            <person name="Kuo A."/>
            <person name="Kohler A."/>
            <person name="Daghino S."/>
            <person name="Barry K."/>
            <person name="Choi C."/>
            <person name="Cichocki N."/>
            <person name="Clum A."/>
            <person name="Copeland A."/>
            <person name="Hainaut M."/>
            <person name="Haridas S."/>
            <person name="Labutti K."/>
            <person name="Lindquist E."/>
            <person name="Lipzen A."/>
            <person name="Khouja H.-R."/>
            <person name="Murat C."/>
            <person name="Ohm R."/>
            <person name="Olson A."/>
            <person name="Spatafora J."/>
            <person name="Veneault-Fourrey C."/>
            <person name="Henrissat B."/>
            <person name="Grigoriev I."/>
            <person name="Martin F."/>
            <person name="Perotto S."/>
        </authorList>
    </citation>
    <scope>NUCLEOTIDE SEQUENCE [LARGE SCALE GENOMIC DNA]</scope>
    <source>
        <strain evidence="1 2">E</strain>
    </source>
</reference>
<keyword evidence="1" id="KW-0378">Hydrolase</keyword>
<dbReference type="SUPFAM" id="SSF52540">
    <property type="entry name" value="P-loop containing nucleoside triphosphate hydrolases"/>
    <property type="match status" value="1"/>
</dbReference>
<dbReference type="GO" id="GO:0016787">
    <property type="term" value="F:hydrolase activity"/>
    <property type="evidence" value="ECO:0007669"/>
    <property type="project" value="UniProtKB-KW"/>
</dbReference>
<dbReference type="FunCoup" id="A0A2J6TNW9">
    <property type="interactions" value="38"/>
</dbReference>
<dbReference type="EMBL" id="KZ613747">
    <property type="protein sequence ID" value="PMD64715.1"/>
    <property type="molecule type" value="Genomic_DNA"/>
</dbReference>
<dbReference type="PANTHER" id="PTHR10285">
    <property type="entry name" value="URIDINE KINASE"/>
    <property type="match status" value="1"/>
</dbReference>
<evidence type="ECO:0000313" key="2">
    <source>
        <dbReference type="Proteomes" id="UP000235371"/>
    </source>
</evidence>
<dbReference type="GeneID" id="36585855"/>
<proteinExistence type="predicted"/>
<keyword evidence="2" id="KW-1185">Reference proteome</keyword>
<sequence length="257" mass="28630">MIDSGTNTLVLGISGASSSGKTTLSRLLRDIFPNTFILHEDDFFKEDKNLAFKHGLKDGDCAEALMIPEMAATLAYIKTHGSFPPDSASTEDLTAVSESESLVLASTIAALKAKVKQWTSETEAGKNLSLKICILDGFLLYAESMSAIHQYMDIKYFIQVSYGASKARREGRAPYVLKDGSVWTEPPGYFDKIVWPNYVEEHGWMFEDGDVDGRVKRDVVREKEIEVLNERTEGEMEATVKWAVECLIRNLTNLVAE</sequence>
<evidence type="ECO:0000313" key="1">
    <source>
        <dbReference type="EMBL" id="PMD64715.1"/>
    </source>
</evidence>
<dbReference type="OrthoDB" id="10041966at2759"/>
<dbReference type="Proteomes" id="UP000235371">
    <property type="component" value="Unassembled WGS sequence"/>
</dbReference>
<accession>A0A2J6TNW9</accession>
<dbReference type="STRING" id="1095630.A0A2J6TNW9"/>
<organism evidence="1 2">
    <name type="scientific">Hyaloscypha bicolor E</name>
    <dbReference type="NCBI Taxonomy" id="1095630"/>
    <lineage>
        <taxon>Eukaryota</taxon>
        <taxon>Fungi</taxon>
        <taxon>Dikarya</taxon>
        <taxon>Ascomycota</taxon>
        <taxon>Pezizomycotina</taxon>
        <taxon>Leotiomycetes</taxon>
        <taxon>Helotiales</taxon>
        <taxon>Hyaloscyphaceae</taxon>
        <taxon>Hyaloscypha</taxon>
        <taxon>Hyaloscypha bicolor</taxon>
    </lineage>
</organism>